<organism evidence="1 2">
    <name type="scientific">Lunatimonas lonarensis</name>
    <dbReference type="NCBI Taxonomy" id="1232681"/>
    <lineage>
        <taxon>Bacteria</taxon>
        <taxon>Pseudomonadati</taxon>
        <taxon>Bacteroidota</taxon>
        <taxon>Cytophagia</taxon>
        <taxon>Cytophagales</taxon>
        <taxon>Cyclobacteriaceae</taxon>
    </lineage>
</organism>
<evidence type="ECO:0000313" key="2">
    <source>
        <dbReference type="Proteomes" id="UP000013909"/>
    </source>
</evidence>
<evidence type="ECO:0000313" key="1">
    <source>
        <dbReference type="EMBL" id="EON76407.1"/>
    </source>
</evidence>
<reference evidence="1 2" key="1">
    <citation type="submission" date="2013-02" db="EMBL/GenBank/DDBJ databases">
        <title>A novel strain isolated from Lonar lake, Maharashtra, India.</title>
        <authorList>
            <person name="Singh A."/>
        </authorList>
    </citation>
    <scope>NUCLEOTIDE SEQUENCE [LARGE SCALE GENOMIC DNA]</scope>
    <source>
        <strain evidence="1 2">AK24</strain>
    </source>
</reference>
<keyword evidence="2" id="KW-1185">Reference proteome</keyword>
<gene>
    <name evidence="1" type="ORF">ADIS_2857</name>
</gene>
<dbReference type="AlphaFoldDB" id="R7ZQP7"/>
<comment type="caution">
    <text evidence="1">The sequence shown here is derived from an EMBL/GenBank/DDBJ whole genome shotgun (WGS) entry which is preliminary data.</text>
</comment>
<accession>R7ZQP7</accession>
<dbReference type="Proteomes" id="UP000013909">
    <property type="component" value="Unassembled WGS sequence"/>
</dbReference>
<sequence length="42" mass="4893">MVDKGNINTNAKYEKRSTNNRPIIINYEQISVIIHSFKHTFG</sequence>
<protein>
    <submittedName>
        <fullName evidence="1">Uncharacterized protein</fullName>
    </submittedName>
</protein>
<proteinExistence type="predicted"/>
<name>R7ZQP7_9BACT</name>
<dbReference type="EMBL" id="AQHR01000085">
    <property type="protein sequence ID" value="EON76407.1"/>
    <property type="molecule type" value="Genomic_DNA"/>
</dbReference>
<dbReference type="STRING" id="1232681.ADIS_2857"/>